<comment type="caution">
    <text evidence="2">The sequence shown here is derived from an EMBL/GenBank/DDBJ whole genome shotgun (WGS) entry which is preliminary data.</text>
</comment>
<dbReference type="RefSeq" id="WP_191709282.1">
    <property type="nucleotide sequence ID" value="NZ_JACSPQ010000001.1"/>
</dbReference>
<name>A0ABR8V7S2_9BACT</name>
<reference evidence="2 3" key="1">
    <citation type="submission" date="2020-08" db="EMBL/GenBank/DDBJ databases">
        <title>A Genomic Blueprint of the Chicken Gut Microbiome.</title>
        <authorList>
            <person name="Gilroy R."/>
            <person name="Ravi A."/>
            <person name="Getino M."/>
            <person name="Pursley I."/>
            <person name="Horton D.L."/>
            <person name="Alikhan N.-F."/>
            <person name="Baker D."/>
            <person name="Gharbi K."/>
            <person name="Hall N."/>
            <person name="Watson M."/>
            <person name="Adriaenssens E.M."/>
            <person name="Foster-Nyarko E."/>
            <person name="Jarju S."/>
            <person name="Secka A."/>
            <person name="Antonio M."/>
            <person name="Oren A."/>
            <person name="Chaudhuri R."/>
            <person name="La Ragione R.M."/>
            <person name="Hildebrand F."/>
            <person name="Pallen M.J."/>
        </authorList>
    </citation>
    <scope>NUCLEOTIDE SEQUENCE [LARGE SCALE GENOMIC DNA]</scope>
    <source>
        <strain evidence="2 3">Sa1YUN3</strain>
    </source>
</reference>
<proteinExistence type="predicted"/>
<dbReference type="Proteomes" id="UP000616346">
    <property type="component" value="Unassembled WGS sequence"/>
</dbReference>
<evidence type="ECO:0000259" key="1">
    <source>
        <dbReference type="Pfam" id="PF16011"/>
    </source>
</evidence>
<sequence>MNTLCIKKIQAVADISASQVPALLDKAQAEWHRIDTVNWDAYPYKPEVSFRIVHTGDKLLVHYRVTEESVRAVAAHDDGRVWEDSCCEFFVSPDGNDVYYNLECNCGGTLLLHGGQKGGERPSAPVSVLESIGRWASLGRTPFEEQVGERTWELALVVPASAFFLHAITDFSGLVMRANFYKCGDLLRTPHFLSWSPIDLPRPQFHCPQYFGEIRFAED</sequence>
<evidence type="ECO:0000313" key="2">
    <source>
        <dbReference type="EMBL" id="MBD8000829.1"/>
    </source>
</evidence>
<dbReference type="Gene3D" id="2.60.40.1190">
    <property type="match status" value="1"/>
</dbReference>
<dbReference type="EMBL" id="JACSPQ010000001">
    <property type="protein sequence ID" value="MBD8000829.1"/>
    <property type="molecule type" value="Genomic_DNA"/>
</dbReference>
<feature type="domain" description="Carbohydrate-binding" evidence="1">
    <location>
        <begin position="19"/>
        <end position="216"/>
    </location>
</feature>
<keyword evidence="3" id="KW-1185">Reference proteome</keyword>
<dbReference type="CDD" id="cd09620">
    <property type="entry name" value="CBM9_like_3"/>
    <property type="match status" value="1"/>
</dbReference>
<dbReference type="Pfam" id="PF16011">
    <property type="entry name" value="CBM9_2"/>
    <property type="match status" value="1"/>
</dbReference>
<accession>A0ABR8V7S2</accession>
<organism evidence="2 3">
    <name type="scientific">Phocaeicola faecium</name>
    <dbReference type="NCBI Taxonomy" id="2762213"/>
    <lineage>
        <taxon>Bacteria</taxon>
        <taxon>Pseudomonadati</taxon>
        <taxon>Bacteroidota</taxon>
        <taxon>Bacteroidia</taxon>
        <taxon>Bacteroidales</taxon>
        <taxon>Bacteroidaceae</taxon>
        <taxon>Phocaeicola</taxon>
    </lineage>
</organism>
<protein>
    <recommendedName>
        <fullName evidence="1">Carbohydrate-binding domain-containing protein</fullName>
    </recommendedName>
</protein>
<gene>
    <name evidence="2" type="ORF">H9626_01120</name>
</gene>
<evidence type="ECO:0000313" key="3">
    <source>
        <dbReference type="Proteomes" id="UP000616346"/>
    </source>
</evidence>
<dbReference type="InterPro" id="IPR010502">
    <property type="entry name" value="Carb-bd_dom_fam9"/>
</dbReference>
<dbReference type="SUPFAM" id="SSF49344">
    <property type="entry name" value="CBD9-like"/>
    <property type="match status" value="1"/>
</dbReference>